<reference evidence="2 3" key="1">
    <citation type="submission" date="2016-06" db="EMBL/GenBank/DDBJ databases">
        <title>Domibacillus iocasae genome sequencing.</title>
        <authorList>
            <person name="Verma A."/>
            <person name="Pal Y."/>
            <person name="Ojha A.K."/>
            <person name="Krishnamurthi S."/>
        </authorList>
    </citation>
    <scope>NUCLEOTIDE SEQUENCE [LARGE SCALE GENOMIC DNA]</scope>
    <source>
        <strain evidence="2 3">DSM 29979</strain>
    </source>
</reference>
<sequence length="189" mass="20918">MDVIQIGNITFPVAQPAVALALFGSWLYARLIISKAFSEQVSSAAFLFIAVWKLSILLFQFDLVVKAPLSLLYFNGGTNGFILGIAAALAYMWMKKMSAYKAALVWAVMVVIYPLAFALLSGSWTYWDGIQAAGSMLFFFVAKEGVERALILLLFWQLLFLSADGQAFGAEAIVYTVVTAYIIIWRKKT</sequence>
<feature type="transmembrane region" description="Helical" evidence="1">
    <location>
        <begin position="168"/>
        <end position="185"/>
    </location>
</feature>
<evidence type="ECO:0000256" key="1">
    <source>
        <dbReference type="SAM" id="Phobius"/>
    </source>
</evidence>
<gene>
    <name evidence="2" type="ORF">BA724_16155</name>
</gene>
<comment type="caution">
    <text evidence="2">The sequence shown here is derived from an EMBL/GenBank/DDBJ whole genome shotgun (WGS) entry which is preliminary data.</text>
</comment>
<proteinExistence type="predicted"/>
<feature type="transmembrane region" description="Helical" evidence="1">
    <location>
        <begin position="71"/>
        <end position="91"/>
    </location>
</feature>
<dbReference type="AlphaFoldDB" id="A0A1E7DSX3"/>
<feature type="transmembrane region" description="Helical" evidence="1">
    <location>
        <begin position="6"/>
        <end position="29"/>
    </location>
</feature>
<dbReference type="STRING" id="1714016.BA724_16155"/>
<dbReference type="OrthoDB" id="2427847at2"/>
<keyword evidence="1" id="KW-1133">Transmembrane helix</keyword>
<keyword evidence="1" id="KW-0812">Transmembrane</keyword>
<feature type="transmembrane region" description="Helical" evidence="1">
    <location>
        <begin position="41"/>
        <end position="59"/>
    </location>
</feature>
<keyword evidence="1" id="KW-0472">Membrane</keyword>
<feature type="transmembrane region" description="Helical" evidence="1">
    <location>
        <begin position="103"/>
        <end position="127"/>
    </location>
</feature>
<keyword evidence="3" id="KW-1185">Reference proteome</keyword>
<organism evidence="2 3">
    <name type="scientific">Domibacillus iocasae</name>
    <dbReference type="NCBI Taxonomy" id="1714016"/>
    <lineage>
        <taxon>Bacteria</taxon>
        <taxon>Bacillati</taxon>
        <taxon>Bacillota</taxon>
        <taxon>Bacilli</taxon>
        <taxon>Bacillales</taxon>
        <taxon>Bacillaceae</taxon>
        <taxon>Domibacillus</taxon>
    </lineage>
</organism>
<accession>A0A1E7DSX3</accession>
<dbReference type="Proteomes" id="UP000095658">
    <property type="component" value="Unassembled WGS sequence"/>
</dbReference>
<name>A0A1E7DSX3_9BACI</name>
<dbReference type="RefSeq" id="WP_069937272.1">
    <property type="nucleotide sequence ID" value="NZ_MAMP01000006.1"/>
</dbReference>
<dbReference type="EMBL" id="MAMP01000006">
    <property type="protein sequence ID" value="OES46115.1"/>
    <property type="molecule type" value="Genomic_DNA"/>
</dbReference>
<protein>
    <submittedName>
        <fullName evidence="2">Uncharacterized protein</fullName>
    </submittedName>
</protein>
<evidence type="ECO:0000313" key="2">
    <source>
        <dbReference type="EMBL" id="OES46115.1"/>
    </source>
</evidence>
<evidence type="ECO:0000313" key="3">
    <source>
        <dbReference type="Proteomes" id="UP000095658"/>
    </source>
</evidence>